<feature type="compositionally biased region" description="Basic and acidic residues" evidence="2">
    <location>
        <begin position="585"/>
        <end position="598"/>
    </location>
</feature>
<dbReference type="SUPFAM" id="SSF53649">
    <property type="entry name" value="Alkaline phosphatase-like"/>
    <property type="match status" value="1"/>
</dbReference>
<proteinExistence type="inferred from homology"/>
<dbReference type="EMBL" id="JAZGQK010000012">
    <property type="protein sequence ID" value="MEE6259822.1"/>
    <property type="molecule type" value="Genomic_DNA"/>
</dbReference>
<evidence type="ECO:0000256" key="1">
    <source>
        <dbReference type="ARBA" id="ARBA00008779"/>
    </source>
</evidence>
<keyword evidence="3" id="KW-0472">Membrane</keyword>
<dbReference type="InterPro" id="IPR000917">
    <property type="entry name" value="Sulfatase_N"/>
</dbReference>
<sequence>MADPDDNGTPAASGGAVDRVTAGTAVSDGAGAALPAGGADVGAARTAAARSGGRRHREVWRLAEVSALCGIVVAQPMLDVTGRSPDFFLFHGADTLDILLLVAIVTLGPPLLLWGVGTLTGSLAGRLLGATSGRAFRAATHTGTVALLLAGHAVQVGKHVSGVRGWPLVATAVVVGALGGYAYRRWAVVGQLLRVAAAGPLVFVLLFVFASPASAVVLPAGRGGVGPAGATGAAHPPVVMLVLDEFPLVSLLDAGGRLDARRFPNFARLAGESTWYRNASAVSGFTPYALPAMLTGRYPAGDQAPHYSRHPGNLFTAFGGAYQIEAQESISQLCPPQLCPERVGADRGGLPSLLRESAGLLGQIVSPTEVGRREPEHSYQEVTRREAGRDAHRESEPAVPTDPRFRWGALDVNQPARFADFLAALRPADRPTLHFLHLLLPHSPWNYLPSGMKYEAAPGMPNDGAGWVELAYRRHLLQVEYTDRLLGETLRRLESTGLYDRALVVVTADHGVSFTRGAQGRGLNALRQAPGELLWVPLFVKRPGQRTGVVDDRHWEHVDLLPTVADLAGVPVRWPVDGVSALRTSRPDGDRRYHDQPDRPTSVPGSTFADVVSGRARPVLPDPPRPDLVGRAVAELPTGPPAGTVTLDNRGDFEGIDPDGGRLPVLVSGSVPAAVPDGTLLAVAVNGRIGAVTPVVRPDRKGHRFAALVPDESLFVPGRNQLDVYQLTDGSVLRPLRG</sequence>
<keyword evidence="6" id="KW-1185">Reference proteome</keyword>
<feature type="transmembrane region" description="Helical" evidence="3">
    <location>
        <begin position="166"/>
        <end position="183"/>
    </location>
</feature>
<dbReference type="InterPro" id="IPR050738">
    <property type="entry name" value="Sulfatase"/>
</dbReference>
<feature type="transmembrane region" description="Helical" evidence="3">
    <location>
        <begin position="59"/>
        <end position="78"/>
    </location>
</feature>
<dbReference type="Pfam" id="PF00884">
    <property type="entry name" value="Sulfatase"/>
    <property type="match status" value="1"/>
</dbReference>
<evidence type="ECO:0000256" key="3">
    <source>
        <dbReference type="SAM" id="Phobius"/>
    </source>
</evidence>
<accession>A0ABU7RTK7</accession>
<feature type="transmembrane region" description="Helical" evidence="3">
    <location>
        <begin position="135"/>
        <end position="154"/>
    </location>
</feature>
<feature type="domain" description="Sulfatase N-terminal" evidence="4">
    <location>
        <begin position="262"/>
        <end position="570"/>
    </location>
</feature>
<feature type="region of interest" description="Disordered" evidence="2">
    <location>
        <begin position="370"/>
        <end position="402"/>
    </location>
</feature>
<keyword evidence="3" id="KW-1133">Transmembrane helix</keyword>
<feature type="compositionally biased region" description="Basic and acidic residues" evidence="2">
    <location>
        <begin position="370"/>
        <end position="396"/>
    </location>
</feature>
<protein>
    <submittedName>
        <fullName evidence="5">Sulfatase-like hydrolase/transferase</fullName>
    </submittedName>
</protein>
<dbReference type="InterPro" id="IPR017850">
    <property type="entry name" value="Alkaline_phosphatase_core_sf"/>
</dbReference>
<evidence type="ECO:0000313" key="6">
    <source>
        <dbReference type="Proteomes" id="UP001332243"/>
    </source>
</evidence>
<reference evidence="5 6" key="1">
    <citation type="submission" date="2024-01" db="EMBL/GenBank/DDBJ databases">
        <title>Genome insights into Plantactinospora sonchi sp. nov.</title>
        <authorList>
            <person name="Wang L."/>
        </authorList>
    </citation>
    <scope>NUCLEOTIDE SEQUENCE [LARGE SCALE GENOMIC DNA]</scope>
    <source>
        <strain evidence="5 6">NEAU-QY2</strain>
    </source>
</reference>
<comment type="similarity">
    <text evidence="1">Belongs to the sulfatase family.</text>
</comment>
<evidence type="ECO:0000256" key="2">
    <source>
        <dbReference type="SAM" id="MobiDB-lite"/>
    </source>
</evidence>
<name>A0ABU7RTK7_9ACTN</name>
<dbReference type="PANTHER" id="PTHR42693">
    <property type="entry name" value="ARYLSULFATASE FAMILY MEMBER"/>
    <property type="match status" value="1"/>
</dbReference>
<gene>
    <name evidence="5" type="ORF">V1633_15135</name>
</gene>
<dbReference type="PANTHER" id="PTHR42693:SF33">
    <property type="entry name" value="ARYLSULFATASE"/>
    <property type="match status" value="1"/>
</dbReference>
<feature type="region of interest" description="Disordered" evidence="2">
    <location>
        <begin position="580"/>
        <end position="605"/>
    </location>
</feature>
<feature type="transmembrane region" description="Helical" evidence="3">
    <location>
        <begin position="98"/>
        <end position="123"/>
    </location>
</feature>
<dbReference type="Gene3D" id="3.40.720.10">
    <property type="entry name" value="Alkaline Phosphatase, subunit A"/>
    <property type="match status" value="2"/>
</dbReference>
<keyword evidence="3" id="KW-0812">Transmembrane</keyword>
<feature type="transmembrane region" description="Helical" evidence="3">
    <location>
        <begin position="195"/>
        <end position="218"/>
    </location>
</feature>
<dbReference type="Proteomes" id="UP001332243">
    <property type="component" value="Unassembled WGS sequence"/>
</dbReference>
<evidence type="ECO:0000313" key="5">
    <source>
        <dbReference type="EMBL" id="MEE6259822.1"/>
    </source>
</evidence>
<evidence type="ECO:0000259" key="4">
    <source>
        <dbReference type="Pfam" id="PF00884"/>
    </source>
</evidence>
<comment type="caution">
    <text evidence="5">The sequence shown here is derived from an EMBL/GenBank/DDBJ whole genome shotgun (WGS) entry which is preliminary data.</text>
</comment>
<organism evidence="5 6">
    <name type="scientific">Plantactinospora sonchi</name>
    <dbReference type="NCBI Taxonomy" id="1544735"/>
    <lineage>
        <taxon>Bacteria</taxon>
        <taxon>Bacillati</taxon>
        <taxon>Actinomycetota</taxon>
        <taxon>Actinomycetes</taxon>
        <taxon>Micromonosporales</taxon>
        <taxon>Micromonosporaceae</taxon>
        <taxon>Plantactinospora</taxon>
    </lineage>
</organism>